<feature type="transmembrane region" description="Helical" evidence="1">
    <location>
        <begin position="530"/>
        <end position="553"/>
    </location>
</feature>
<dbReference type="Pfam" id="PF05552">
    <property type="entry name" value="MS_channel_1st_1"/>
    <property type="match status" value="4"/>
</dbReference>
<dbReference type="PANTHER" id="PTHR30221:SF1">
    <property type="entry name" value="SMALL-CONDUCTANCE MECHANOSENSITIVE CHANNEL"/>
    <property type="match status" value="1"/>
</dbReference>
<keyword evidence="1" id="KW-0472">Membrane</keyword>
<evidence type="ECO:0000313" key="2">
    <source>
        <dbReference type="EMBL" id="MBD2533770.1"/>
    </source>
</evidence>
<feature type="transmembrane region" description="Helical" evidence="1">
    <location>
        <begin position="117"/>
        <end position="138"/>
    </location>
</feature>
<feature type="transmembrane region" description="Helical" evidence="1">
    <location>
        <begin position="311"/>
        <end position="332"/>
    </location>
</feature>
<reference evidence="2 3" key="1">
    <citation type="journal article" date="2020" name="ISME J.">
        <title>Comparative genomics reveals insights into cyanobacterial evolution and habitat adaptation.</title>
        <authorList>
            <person name="Chen M.Y."/>
            <person name="Teng W.K."/>
            <person name="Zhao L."/>
            <person name="Hu C.X."/>
            <person name="Zhou Y.K."/>
            <person name="Han B.P."/>
            <person name="Song L.R."/>
            <person name="Shu W.S."/>
        </authorList>
    </citation>
    <scope>NUCLEOTIDE SEQUENCE [LARGE SCALE GENOMIC DNA]</scope>
    <source>
        <strain evidence="2 3">FACHB-838</strain>
    </source>
</reference>
<feature type="transmembrane region" description="Helical" evidence="1">
    <location>
        <begin position="158"/>
        <end position="181"/>
    </location>
</feature>
<keyword evidence="1" id="KW-0812">Transmembrane</keyword>
<dbReference type="NCBIfam" id="NF033912">
    <property type="entry name" value="msc"/>
    <property type="match status" value="1"/>
</dbReference>
<dbReference type="EMBL" id="JACJSI010000113">
    <property type="protein sequence ID" value="MBD2533770.1"/>
    <property type="molecule type" value="Genomic_DNA"/>
</dbReference>
<evidence type="ECO:0000256" key="1">
    <source>
        <dbReference type="SAM" id="Phobius"/>
    </source>
</evidence>
<feature type="transmembrane region" description="Helical" evidence="1">
    <location>
        <begin position="432"/>
        <end position="455"/>
    </location>
</feature>
<protein>
    <submittedName>
        <fullName evidence="2">Mechanosensitive ion channel</fullName>
    </submittedName>
</protein>
<feature type="transmembrane region" description="Helical" evidence="1">
    <location>
        <begin position="507"/>
        <end position="524"/>
    </location>
</feature>
<dbReference type="InterPro" id="IPR045275">
    <property type="entry name" value="MscS_archaea/bacteria_type"/>
</dbReference>
<dbReference type="Gene3D" id="1.10.287.1260">
    <property type="match status" value="2"/>
</dbReference>
<evidence type="ECO:0000313" key="3">
    <source>
        <dbReference type="Proteomes" id="UP000623440"/>
    </source>
</evidence>
<dbReference type="InterPro" id="IPR008910">
    <property type="entry name" value="MSC_TM_helix"/>
</dbReference>
<keyword evidence="1" id="KW-1133">Transmembrane helix</keyword>
<dbReference type="RefSeq" id="WP_190944317.1">
    <property type="nucleotide sequence ID" value="NZ_JACJSI010000113.1"/>
</dbReference>
<feature type="transmembrane region" description="Helical" evidence="1">
    <location>
        <begin position="57"/>
        <end position="85"/>
    </location>
</feature>
<feature type="transmembrane region" description="Helical" evidence="1">
    <location>
        <begin position="352"/>
        <end position="369"/>
    </location>
</feature>
<feature type="transmembrane region" description="Helical" evidence="1">
    <location>
        <begin position="461"/>
        <end position="486"/>
    </location>
</feature>
<dbReference type="Proteomes" id="UP000623440">
    <property type="component" value="Unassembled WGS sequence"/>
</dbReference>
<accession>A0ABR8DWS6</accession>
<dbReference type="PANTHER" id="PTHR30221">
    <property type="entry name" value="SMALL-CONDUCTANCE MECHANOSENSITIVE CHANNEL"/>
    <property type="match status" value="1"/>
</dbReference>
<name>A0ABR8DWS6_9NOSO</name>
<gene>
    <name evidence="2" type="ORF">H6G97_31130</name>
</gene>
<feature type="transmembrane region" description="Helical" evidence="1">
    <location>
        <begin position="220"/>
        <end position="237"/>
    </location>
</feature>
<feature type="transmembrane region" description="Helical" evidence="1">
    <location>
        <begin position="249"/>
        <end position="273"/>
    </location>
</feature>
<organism evidence="2 3">
    <name type="scientific">Nostoc flagelliforme FACHB-838</name>
    <dbReference type="NCBI Taxonomy" id="2692904"/>
    <lineage>
        <taxon>Bacteria</taxon>
        <taxon>Bacillati</taxon>
        <taxon>Cyanobacteriota</taxon>
        <taxon>Cyanophyceae</taxon>
        <taxon>Nostocales</taxon>
        <taxon>Nostocaceae</taxon>
        <taxon>Nostoc</taxon>
    </lineage>
</organism>
<sequence>MNRNWQEMIASLDNNYVPIKLGQILAQAPSSPVVDPTRPGQAFNAGVNYLERLTAQIVAFLPSVLAALAILLVGLLVAAIASAIVRGILNRTNIDNRIAAGLTGHTDSRELPQVENVISSIVFWIIVLLTIVAVLQALNLQAVSQPLNTFLNQLIGFIPRLIGAAIILAIAWIVATLVKLITTRSLRALRLDERLNQHTTNVNTPPNQNQLSLSDTIGSALYWFIFLLFLLPILNALELNQALLPIENLITQIVSILPNILAAVLIAFAGWLLATVVRRIVTNLLASAGIDRLGTRFGLRQTTTGQSLSGIVGTIVYVLILIPVAIAALNALRIDAISVPAVAMLQQILNTLPAIFTAAFVLIAAYFLGRFVGDLVTNILSSLGFDNIFSVLGLPPTRVRRTTPPRVDVPRDYSVPPDAVTATTTSRTPSEIVGIVVLVGIMLFATVAAVDILNIPALTSLVSGIVVVFGRILAGLAIFAVGLFLANLAFNIITSSGDRQAQILGQIARIAIIALVSAMALQQIGVASNIVNLAFGLLLGAIAVATALAFGLGAREIAGEQVRELLASFKSKRDQPPRP</sequence>
<comment type="caution">
    <text evidence="2">The sequence shown here is derived from an EMBL/GenBank/DDBJ whole genome shotgun (WGS) entry which is preliminary data.</text>
</comment>
<proteinExistence type="predicted"/>
<keyword evidence="3" id="KW-1185">Reference proteome</keyword>